<dbReference type="OMA" id="DDCYNNT"/>
<keyword evidence="5" id="KW-0812">Transmembrane</keyword>
<feature type="disulfide bond" evidence="13">
    <location>
        <begin position="117"/>
        <end position="126"/>
    </location>
</feature>
<evidence type="ECO:0000259" key="14">
    <source>
        <dbReference type="PROSITE" id="PS50026"/>
    </source>
</evidence>
<dbReference type="FunFam" id="2.10.25.10:FF:000123">
    <property type="entry name" value="Crumbs homolog 1 (Drosophila)"/>
    <property type="match status" value="1"/>
</dbReference>
<feature type="disulfide bond" evidence="13">
    <location>
        <begin position="198"/>
        <end position="207"/>
    </location>
</feature>
<evidence type="ECO:0000256" key="12">
    <source>
        <dbReference type="ARBA" id="ARBA00023180"/>
    </source>
</evidence>
<keyword evidence="12" id="KW-0325">Glycoprotein</keyword>
<dbReference type="STRING" id="45351.A7SK86"/>
<dbReference type="AlphaFoldDB" id="A7SK86"/>
<dbReference type="FunFam" id="2.10.25.10:FF:000520">
    <property type="entry name" value="Predicted protein"/>
    <property type="match status" value="1"/>
</dbReference>
<evidence type="ECO:0000256" key="5">
    <source>
        <dbReference type="ARBA" id="ARBA00022692"/>
    </source>
</evidence>
<evidence type="ECO:0000256" key="9">
    <source>
        <dbReference type="ARBA" id="ARBA00022989"/>
    </source>
</evidence>
<proteinExistence type="inferred from homology"/>
<evidence type="ECO:0000256" key="2">
    <source>
        <dbReference type="ARBA" id="ARBA00006373"/>
    </source>
</evidence>
<comment type="caution">
    <text evidence="13">Lacks conserved residue(s) required for the propagation of feature annotation.</text>
</comment>
<sequence length="215" mass="22351">CHCPAGFSGDKCENNDDECKSSPCNNGRTCVDGINRYSCTCAAGFTGTNCETDIDECAGNPCANGGTCKDGINGFTCECPVGYSGSTCEIDTDECASDPCQNGATCNDGLNNYTCACISGFTGTNCETIEAPCGLRTSPSMHVLGTVHRHRSSQFVDECLIGFLDSLGVLSYIDDCAGNPCANGGTCKDRINGFTCECPVGYSGSTCEIGKDSYT</sequence>
<dbReference type="GO" id="GO:0005886">
    <property type="term" value="C:plasma membrane"/>
    <property type="evidence" value="ECO:0007669"/>
    <property type="project" value="UniProtKB-SubCell"/>
</dbReference>
<keyword evidence="4 13" id="KW-0245">EGF-like domain</keyword>
<organism evidence="15 16">
    <name type="scientific">Nematostella vectensis</name>
    <name type="common">Starlet sea anemone</name>
    <dbReference type="NCBI Taxonomy" id="45351"/>
    <lineage>
        <taxon>Eukaryota</taxon>
        <taxon>Metazoa</taxon>
        <taxon>Cnidaria</taxon>
        <taxon>Anthozoa</taxon>
        <taxon>Hexacorallia</taxon>
        <taxon>Actiniaria</taxon>
        <taxon>Edwardsiidae</taxon>
        <taxon>Nematostella</taxon>
    </lineage>
</organism>
<dbReference type="SMART" id="SM00179">
    <property type="entry name" value="EGF_CA"/>
    <property type="match status" value="4"/>
</dbReference>
<accession>A7SK86</accession>
<feature type="domain" description="EGF-like" evidence="14">
    <location>
        <begin position="1"/>
        <end position="13"/>
    </location>
</feature>
<evidence type="ECO:0000256" key="11">
    <source>
        <dbReference type="ARBA" id="ARBA00023157"/>
    </source>
</evidence>
<comment type="similarity">
    <text evidence="2">Belongs to the EGF domain peptide family.</text>
</comment>
<feature type="non-terminal residue" evidence="15">
    <location>
        <position position="215"/>
    </location>
</feature>
<feature type="disulfide bond" evidence="13">
    <location>
        <begin position="3"/>
        <end position="12"/>
    </location>
</feature>
<feature type="domain" description="EGF-like" evidence="14">
    <location>
        <begin position="53"/>
        <end position="89"/>
    </location>
</feature>
<dbReference type="EMBL" id="DS469685">
    <property type="protein sequence ID" value="EDO35864.1"/>
    <property type="molecule type" value="Genomic_DNA"/>
</dbReference>
<evidence type="ECO:0000256" key="4">
    <source>
        <dbReference type="ARBA" id="ARBA00022536"/>
    </source>
</evidence>
<dbReference type="SMART" id="SM00181">
    <property type="entry name" value="EGF"/>
    <property type="match status" value="4"/>
</dbReference>
<dbReference type="PROSITE" id="PS50026">
    <property type="entry name" value="EGF_3"/>
    <property type="match status" value="5"/>
</dbReference>
<dbReference type="InterPro" id="IPR000152">
    <property type="entry name" value="EGF-type_Asp/Asn_hydroxyl_site"/>
</dbReference>
<protein>
    <recommendedName>
        <fullName evidence="14">EGF-like domain-containing protein</fullName>
    </recommendedName>
</protein>
<dbReference type="HOGENOM" id="CLU_004826_3_2_1"/>
<evidence type="ECO:0000256" key="10">
    <source>
        <dbReference type="ARBA" id="ARBA00023136"/>
    </source>
</evidence>
<keyword evidence="9" id="KW-1133">Transmembrane helix</keyword>
<dbReference type="FunFam" id="2.10.25.10:FF:000607">
    <property type="entry name" value="Protein delta 2"/>
    <property type="match status" value="1"/>
</dbReference>
<dbReference type="GO" id="GO:0005112">
    <property type="term" value="F:Notch binding"/>
    <property type="evidence" value="ECO:0000318"/>
    <property type="project" value="GO_Central"/>
</dbReference>
<dbReference type="Proteomes" id="UP000001593">
    <property type="component" value="Unassembled WGS sequence"/>
</dbReference>
<gene>
    <name evidence="15" type="ORF">NEMVEDRAFT_v1g40327</name>
</gene>
<dbReference type="PRINTS" id="PR00010">
    <property type="entry name" value="EGFBLOOD"/>
</dbReference>
<evidence type="ECO:0000313" key="16">
    <source>
        <dbReference type="Proteomes" id="UP000001593"/>
    </source>
</evidence>
<evidence type="ECO:0000256" key="8">
    <source>
        <dbReference type="ARBA" id="ARBA00022837"/>
    </source>
</evidence>
<dbReference type="SUPFAM" id="SSF57196">
    <property type="entry name" value="EGF/Laminin"/>
    <property type="match status" value="1"/>
</dbReference>
<feature type="domain" description="EGF-like" evidence="14">
    <location>
        <begin position="172"/>
        <end position="208"/>
    </location>
</feature>
<dbReference type="PANTHER" id="PTHR12916:SF9">
    <property type="entry name" value="NEUROGENIC LOCUS NOTCH HOMOLOG PROTEIN 1-RELATED"/>
    <property type="match status" value="1"/>
</dbReference>
<evidence type="ECO:0000256" key="7">
    <source>
        <dbReference type="ARBA" id="ARBA00022737"/>
    </source>
</evidence>
<evidence type="ECO:0000256" key="6">
    <source>
        <dbReference type="ARBA" id="ARBA00022729"/>
    </source>
</evidence>
<keyword evidence="16" id="KW-1185">Reference proteome</keyword>
<name>A7SK86_NEMVE</name>
<keyword evidence="10" id="KW-0472">Membrane</keyword>
<keyword evidence="7" id="KW-0677">Repeat</keyword>
<keyword evidence="6" id="KW-0732">Signal</keyword>
<reference evidence="15 16" key="1">
    <citation type="journal article" date="2007" name="Science">
        <title>Sea anemone genome reveals ancestral eumetazoan gene repertoire and genomic organization.</title>
        <authorList>
            <person name="Putnam N.H."/>
            <person name="Srivastava M."/>
            <person name="Hellsten U."/>
            <person name="Dirks B."/>
            <person name="Chapman J."/>
            <person name="Salamov A."/>
            <person name="Terry A."/>
            <person name="Shapiro H."/>
            <person name="Lindquist E."/>
            <person name="Kapitonov V.V."/>
            <person name="Jurka J."/>
            <person name="Genikhovich G."/>
            <person name="Grigoriev I.V."/>
            <person name="Lucas S.M."/>
            <person name="Steele R.E."/>
            <person name="Finnerty J.R."/>
            <person name="Technau U."/>
            <person name="Martindale M.Q."/>
            <person name="Rokhsar D.S."/>
        </authorList>
    </citation>
    <scope>NUCLEOTIDE SEQUENCE [LARGE SCALE GENOMIC DNA]</scope>
    <source>
        <strain evidence="16">CH2 X CH6</strain>
    </source>
</reference>
<feature type="non-terminal residue" evidence="15">
    <location>
        <position position="1"/>
    </location>
</feature>
<dbReference type="InterPro" id="IPR018097">
    <property type="entry name" value="EGF_Ca-bd_CS"/>
</dbReference>
<dbReference type="eggNOG" id="KOG1217">
    <property type="taxonomic scope" value="Eukaryota"/>
</dbReference>
<dbReference type="InParanoid" id="A7SK86"/>
<dbReference type="InterPro" id="IPR009030">
    <property type="entry name" value="Growth_fac_rcpt_cys_sf"/>
</dbReference>
<keyword evidence="8" id="KW-0106">Calcium</keyword>
<evidence type="ECO:0000256" key="13">
    <source>
        <dbReference type="PROSITE-ProRule" id="PRU00076"/>
    </source>
</evidence>
<feature type="domain" description="EGF-like" evidence="14">
    <location>
        <begin position="91"/>
        <end position="127"/>
    </location>
</feature>
<dbReference type="PANTHER" id="PTHR12916">
    <property type="entry name" value="CYTOCHROME C OXIDASE POLYPEPTIDE VIC-2"/>
    <property type="match status" value="1"/>
</dbReference>
<dbReference type="SUPFAM" id="SSF57184">
    <property type="entry name" value="Growth factor receptor domain"/>
    <property type="match status" value="1"/>
</dbReference>
<dbReference type="GO" id="GO:0007154">
    <property type="term" value="P:cell communication"/>
    <property type="evidence" value="ECO:0007669"/>
    <property type="project" value="UniProtKB-ARBA"/>
</dbReference>
<dbReference type="GO" id="GO:0023052">
    <property type="term" value="P:signaling"/>
    <property type="evidence" value="ECO:0007669"/>
    <property type="project" value="UniProtKB-ARBA"/>
</dbReference>
<keyword evidence="3" id="KW-1003">Cell membrane</keyword>
<dbReference type="PROSITE" id="PS00022">
    <property type="entry name" value="EGF_1"/>
    <property type="match status" value="5"/>
</dbReference>
<dbReference type="Pfam" id="PF00008">
    <property type="entry name" value="EGF"/>
    <property type="match status" value="4"/>
</dbReference>
<dbReference type="PROSITE" id="PS01186">
    <property type="entry name" value="EGF_2"/>
    <property type="match status" value="5"/>
</dbReference>
<evidence type="ECO:0000313" key="15">
    <source>
        <dbReference type="EMBL" id="EDO35864.1"/>
    </source>
</evidence>
<dbReference type="PROSITE" id="PS01187">
    <property type="entry name" value="EGF_CA"/>
    <property type="match status" value="2"/>
</dbReference>
<dbReference type="PROSITE" id="PS00010">
    <property type="entry name" value="ASX_HYDROXYL"/>
    <property type="match status" value="4"/>
</dbReference>
<evidence type="ECO:0000256" key="3">
    <source>
        <dbReference type="ARBA" id="ARBA00022475"/>
    </source>
</evidence>
<dbReference type="Gene3D" id="2.10.25.10">
    <property type="entry name" value="Laminin"/>
    <property type="match status" value="4"/>
</dbReference>
<feature type="domain" description="EGF-like" evidence="14">
    <location>
        <begin position="15"/>
        <end position="51"/>
    </location>
</feature>
<feature type="disulfide bond" evidence="13">
    <location>
        <begin position="41"/>
        <end position="50"/>
    </location>
</feature>
<feature type="disulfide bond" evidence="13">
    <location>
        <begin position="79"/>
        <end position="88"/>
    </location>
</feature>
<dbReference type="PhylomeDB" id="A7SK86"/>
<keyword evidence="11 13" id="KW-1015">Disulfide bond</keyword>
<comment type="subcellular location">
    <subcellularLocation>
        <location evidence="1">Cell membrane</location>
        <topology evidence="1">Single-pass type I membrane protein</topology>
    </subcellularLocation>
</comment>
<dbReference type="CDD" id="cd00054">
    <property type="entry name" value="EGF_CA"/>
    <property type="match status" value="4"/>
</dbReference>
<evidence type="ECO:0000256" key="1">
    <source>
        <dbReference type="ARBA" id="ARBA00004251"/>
    </source>
</evidence>
<dbReference type="InterPro" id="IPR000742">
    <property type="entry name" value="EGF"/>
</dbReference>
<dbReference type="FunFam" id="2.10.25.10:FF:000391">
    <property type="entry name" value="Weary, isoform C"/>
    <property type="match status" value="1"/>
</dbReference>
<dbReference type="GO" id="GO:0005509">
    <property type="term" value="F:calcium ion binding"/>
    <property type="evidence" value="ECO:0007669"/>
    <property type="project" value="InterPro"/>
</dbReference>
<dbReference type="InterPro" id="IPR001881">
    <property type="entry name" value="EGF-like_Ca-bd_dom"/>
</dbReference>